<dbReference type="OrthoDB" id="2675946at2759"/>
<sequence>MMGASGNHGDNIHSLLLCKMQPYVFLHPNGEMSVPSVLGLQSEHKASRRGMKTTVNPTYTCFIAHRDLTKCPLSAFAIYLHFIYDYSKLDEKYGLDYSINNIWRLVHLIHGSSAVVPYNETALYNLFVMSYKKAGVQSHLKAHLQHHTLGYEQEKMGVNSNDMWKLGWSWDTYNNTYAPALLKAAILGAHGFKLHEEYKPMWRHVPVPESFLLEVCPMAEANMALTKDMFLIFHFNCASAQSLSREAKPCWRYKLLADGNLPPRISISAAIYQIRPKSSIFCLPALACSDVKQWMTMEFPLQLTALNAASGDPIDLVRLQNLILRQAFEELCHQSSLQVQQLWELAMQLVLLNNNFNHCTAQFTPLKVPIYQPSSSQPVMLTAVARQLEFGEGLPSMQPASSLLQSALQSPPFFDNET</sequence>
<dbReference type="GO" id="GO:0003677">
    <property type="term" value="F:DNA binding"/>
    <property type="evidence" value="ECO:0007669"/>
    <property type="project" value="InterPro"/>
</dbReference>
<organism evidence="1 2">
    <name type="scientific">Hypsizygus marmoreus</name>
    <name type="common">White beech mushroom</name>
    <name type="synonym">Agaricus marmoreus</name>
    <dbReference type="NCBI Taxonomy" id="39966"/>
    <lineage>
        <taxon>Eukaryota</taxon>
        <taxon>Fungi</taxon>
        <taxon>Dikarya</taxon>
        <taxon>Basidiomycota</taxon>
        <taxon>Agaricomycotina</taxon>
        <taxon>Agaricomycetes</taxon>
        <taxon>Agaricomycetidae</taxon>
        <taxon>Agaricales</taxon>
        <taxon>Tricholomatineae</taxon>
        <taxon>Lyophyllaceae</taxon>
        <taxon>Hypsizygus</taxon>
    </lineage>
</organism>
<evidence type="ECO:0000313" key="1">
    <source>
        <dbReference type="EMBL" id="RDB30160.1"/>
    </source>
</evidence>
<dbReference type="EMBL" id="LUEZ02000007">
    <property type="protein sequence ID" value="RDB30160.1"/>
    <property type="molecule type" value="Genomic_DNA"/>
</dbReference>
<evidence type="ECO:0000313" key="2">
    <source>
        <dbReference type="Proteomes" id="UP000076154"/>
    </source>
</evidence>
<comment type="caution">
    <text evidence="1">The sequence shown here is derived from an EMBL/GenBank/DDBJ whole genome shotgun (WGS) entry which is preliminary data.</text>
</comment>
<accession>A0A369K9N1</accession>
<reference evidence="1" key="1">
    <citation type="submission" date="2018-04" db="EMBL/GenBank/DDBJ databases">
        <title>Whole genome sequencing of Hypsizygus marmoreus.</title>
        <authorList>
            <person name="Choi I.-G."/>
            <person name="Min B."/>
            <person name="Kim J.-G."/>
            <person name="Kim S."/>
            <person name="Oh Y.-L."/>
            <person name="Kong W.-S."/>
            <person name="Park H."/>
            <person name="Jeong J."/>
            <person name="Song E.-S."/>
        </authorList>
    </citation>
    <scope>NUCLEOTIDE SEQUENCE [LARGE SCALE GENOMIC DNA]</scope>
    <source>
        <strain evidence="1">51987-8</strain>
    </source>
</reference>
<dbReference type="InterPro" id="IPR038279">
    <property type="entry name" value="Ndc10_dom2_sf"/>
</dbReference>
<dbReference type="Gene3D" id="1.10.443.20">
    <property type="entry name" value="Centromere DNA-binding protein complex CBF3 subunit, domain 2"/>
    <property type="match status" value="1"/>
</dbReference>
<gene>
    <name evidence="1" type="ORF">Hypma_012341</name>
</gene>
<proteinExistence type="predicted"/>
<dbReference type="AlphaFoldDB" id="A0A369K9N1"/>
<evidence type="ECO:0008006" key="3">
    <source>
        <dbReference type="Google" id="ProtNLM"/>
    </source>
</evidence>
<protein>
    <recommendedName>
        <fullName evidence="3">Ndc10 domain-containing protein</fullName>
    </recommendedName>
</protein>
<dbReference type="InParanoid" id="A0A369K9N1"/>
<dbReference type="Proteomes" id="UP000076154">
    <property type="component" value="Unassembled WGS sequence"/>
</dbReference>
<name>A0A369K9N1_HYPMA</name>
<keyword evidence="2" id="KW-1185">Reference proteome</keyword>